<feature type="chain" id="PRO_5042937791" evidence="1">
    <location>
        <begin position="17"/>
        <end position="90"/>
    </location>
</feature>
<keyword evidence="3" id="KW-1185">Reference proteome</keyword>
<evidence type="ECO:0000313" key="3">
    <source>
        <dbReference type="Proteomes" id="UP001305647"/>
    </source>
</evidence>
<dbReference type="AlphaFoldDB" id="A0AAN6QA68"/>
<reference evidence="2" key="2">
    <citation type="submission" date="2023-05" db="EMBL/GenBank/DDBJ databases">
        <authorList>
            <consortium name="Lawrence Berkeley National Laboratory"/>
            <person name="Steindorff A."/>
            <person name="Hensen N."/>
            <person name="Bonometti L."/>
            <person name="Westerberg I."/>
            <person name="Brannstrom I.O."/>
            <person name="Guillou S."/>
            <person name="Cros-Aarteil S."/>
            <person name="Calhoun S."/>
            <person name="Haridas S."/>
            <person name="Kuo A."/>
            <person name="Mondo S."/>
            <person name="Pangilinan J."/>
            <person name="Riley R."/>
            <person name="Labutti K."/>
            <person name="Andreopoulos B."/>
            <person name="Lipzen A."/>
            <person name="Chen C."/>
            <person name="Yanf M."/>
            <person name="Daum C."/>
            <person name="Ng V."/>
            <person name="Clum A."/>
            <person name="Ohm R."/>
            <person name="Martin F."/>
            <person name="Silar P."/>
            <person name="Natvig D."/>
            <person name="Lalanne C."/>
            <person name="Gautier V."/>
            <person name="Ament-Velasquez S.L."/>
            <person name="Kruys A."/>
            <person name="Hutchinson M.I."/>
            <person name="Powell A.J."/>
            <person name="Barry K."/>
            <person name="Miller A.N."/>
            <person name="Grigoriev I.V."/>
            <person name="Debuchy R."/>
            <person name="Gladieux P."/>
            <person name="Thoren M.H."/>
            <person name="Johannesson H."/>
        </authorList>
    </citation>
    <scope>NUCLEOTIDE SEQUENCE</scope>
    <source>
        <strain evidence="2">CBS 757.83</strain>
    </source>
</reference>
<feature type="non-terminal residue" evidence="2">
    <location>
        <position position="1"/>
    </location>
</feature>
<reference evidence="2" key="1">
    <citation type="journal article" date="2023" name="Mol. Phylogenet. Evol.">
        <title>Genome-scale phylogeny and comparative genomics of the fungal order Sordariales.</title>
        <authorList>
            <person name="Hensen N."/>
            <person name="Bonometti L."/>
            <person name="Westerberg I."/>
            <person name="Brannstrom I.O."/>
            <person name="Guillou S."/>
            <person name="Cros-Aarteil S."/>
            <person name="Calhoun S."/>
            <person name="Haridas S."/>
            <person name="Kuo A."/>
            <person name="Mondo S."/>
            <person name="Pangilinan J."/>
            <person name="Riley R."/>
            <person name="LaButti K."/>
            <person name="Andreopoulos B."/>
            <person name="Lipzen A."/>
            <person name="Chen C."/>
            <person name="Yan M."/>
            <person name="Daum C."/>
            <person name="Ng V."/>
            <person name="Clum A."/>
            <person name="Steindorff A."/>
            <person name="Ohm R.A."/>
            <person name="Martin F."/>
            <person name="Silar P."/>
            <person name="Natvig D.O."/>
            <person name="Lalanne C."/>
            <person name="Gautier V."/>
            <person name="Ament-Velasquez S.L."/>
            <person name="Kruys A."/>
            <person name="Hutchinson M.I."/>
            <person name="Powell A.J."/>
            <person name="Barry K."/>
            <person name="Miller A.N."/>
            <person name="Grigoriev I.V."/>
            <person name="Debuchy R."/>
            <person name="Gladieux P."/>
            <person name="Hiltunen Thoren M."/>
            <person name="Johannesson H."/>
        </authorList>
    </citation>
    <scope>NUCLEOTIDE SEQUENCE</scope>
    <source>
        <strain evidence="2">CBS 757.83</strain>
    </source>
</reference>
<accession>A0AAN6QA68</accession>
<dbReference type="EMBL" id="MU863625">
    <property type="protein sequence ID" value="KAK4105771.1"/>
    <property type="molecule type" value="Genomic_DNA"/>
</dbReference>
<name>A0AAN6QA68_9PEZI</name>
<sequence>GLFSTLLLVLPQPASPSTPASFNATPGSIPAADREICSGFGRPLLYTHPLDSSGSSFFQLPNSCRRCLAVFEKFNDHGLDSPLTLHFTIG</sequence>
<proteinExistence type="predicted"/>
<gene>
    <name evidence="2" type="ORF">N658DRAFT_564115</name>
</gene>
<comment type="caution">
    <text evidence="2">The sequence shown here is derived from an EMBL/GenBank/DDBJ whole genome shotgun (WGS) entry which is preliminary data.</text>
</comment>
<protein>
    <submittedName>
        <fullName evidence="2">Uncharacterized protein</fullName>
    </submittedName>
</protein>
<dbReference type="Proteomes" id="UP001305647">
    <property type="component" value="Unassembled WGS sequence"/>
</dbReference>
<organism evidence="2 3">
    <name type="scientific">Parathielavia hyrcaniae</name>
    <dbReference type="NCBI Taxonomy" id="113614"/>
    <lineage>
        <taxon>Eukaryota</taxon>
        <taxon>Fungi</taxon>
        <taxon>Dikarya</taxon>
        <taxon>Ascomycota</taxon>
        <taxon>Pezizomycotina</taxon>
        <taxon>Sordariomycetes</taxon>
        <taxon>Sordariomycetidae</taxon>
        <taxon>Sordariales</taxon>
        <taxon>Chaetomiaceae</taxon>
        <taxon>Parathielavia</taxon>
    </lineage>
</organism>
<feature type="signal peptide" evidence="1">
    <location>
        <begin position="1"/>
        <end position="16"/>
    </location>
</feature>
<evidence type="ECO:0000256" key="1">
    <source>
        <dbReference type="SAM" id="SignalP"/>
    </source>
</evidence>
<keyword evidence="1" id="KW-0732">Signal</keyword>
<evidence type="ECO:0000313" key="2">
    <source>
        <dbReference type="EMBL" id="KAK4105771.1"/>
    </source>
</evidence>